<dbReference type="RefSeq" id="WP_097892575.1">
    <property type="nucleotide sequence ID" value="NZ_CP109146.1"/>
</dbReference>
<comment type="caution">
    <text evidence="2">The sequence shown here is derived from an EMBL/GenBank/DDBJ whole genome shotgun (WGS) entry which is preliminary data.</text>
</comment>
<evidence type="ECO:0000313" key="2">
    <source>
        <dbReference type="EMBL" id="CAH9419995.1"/>
    </source>
</evidence>
<dbReference type="EMBL" id="CAKXYP010000030">
    <property type="protein sequence ID" value="CAH9419995.1"/>
    <property type="molecule type" value="Genomic_DNA"/>
</dbReference>
<proteinExistence type="predicted"/>
<feature type="region of interest" description="Disordered" evidence="1">
    <location>
        <begin position="1"/>
        <end position="28"/>
    </location>
</feature>
<evidence type="ECO:0000256" key="1">
    <source>
        <dbReference type="SAM" id="MobiDB-lite"/>
    </source>
</evidence>
<keyword evidence="3" id="KW-1185">Reference proteome</keyword>
<dbReference type="Proteomes" id="UP001154015">
    <property type="component" value="Unassembled WGS sequence"/>
</dbReference>
<feature type="region of interest" description="Disordered" evidence="1">
    <location>
        <begin position="75"/>
        <end position="97"/>
    </location>
</feature>
<reference evidence="2" key="1">
    <citation type="submission" date="2022-03" db="EMBL/GenBank/DDBJ databases">
        <authorList>
            <person name="Leyn A S."/>
        </authorList>
    </citation>
    <scope>NUCLEOTIDE SEQUENCE</scope>
    <source>
        <strain evidence="2">Streptomyces globisporus 4-3</strain>
    </source>
</reference>
<protein>
    <submittedName>
        <fullName evidence="2">Uncharacterized protein</fullName>
    </submittedName>
</protein>
<sequence length="97" mass="10652">MGGPVRRLPRPAGRTPADRGYEKLSRTRGRAVRAFGDRSFLDSVLLTRRRHHAADRRLVLAGPLHRPVVLLLSVTGTPPHSKTAASLSDALRDHTTT</sequence>
<feature type="compositionally biased region" description="Polar residues" evidence="1">
    <location>
        <begin position="75"/>
        <end position="86"/>
    </location>
</feature>
<gene>
    <name evidence="2" type="ORF">SGL43_07051</name>
</gene>
<name>A0ABM9H8K7_STRGL</name>
<accession>A0ABM9H8K7</accession>
<feature type="compositionally biased region" description="Basic and acidic residues" evidence="1">
    <location>
        <begin position="16"/>
        <end position="25"/>
    </location>
</feature>
<organism evidence="2 3">
    <name type="scientific">Streptomyces globisporus</name>
    <dbReference type="NCBI Taxonomy" id="1908"/>
    <lineage>
        <taxon>Bacteria</taxon>
        <taxon>Bacillati</taxon>
        <taxon>Actinomycetota</taxon>
        <taxon>Actinomycetes</taxon>
        <taxon>Kitasatosporales</taxon>
        <taxon>Streptomycetaceae</taxon>
        <taxon>Streptomyces</taxon>
    </lineage>
</organism>
<evidence type="ECO:0000313" key="3">
    <source>
        <dbReference type="Proteomes" id="UP001154015"/>
    </source>
</evidence>